<dbReference type="SUPFAM" id="SSF56801">
    <property type="entry name" value="Acetyl-CoA synthetase-like"/>
    <property type="match status" value="1"/>
</dbReference>
<dbReference type="PANTHER" id="PTHR43767:SF1">
    <property type="entry name" value="NONRIBOSOMAL PEPTIDE SYNTHASE PES1 (EUROFUNG)-RELATED"/>
    <property type="match status" value="1"/>
</dbReference>
<dbReference type="Pfam" id="PF13193">
    <property type="entry name" value="AMP-binding_C"/>
    <property type="match status" value="1"/>
</dbReference>
<feature type="domain" description="AMP-dependent synthetase/ligase" evidence="1">
    <location>
        <begin position="21"/>
        <end position="324"/>
    </location>
</feature>
<dbReference type="AlphaFoldDB" id="A0A5J6GA38"/>
<dbReference type="Gene3D" id="3.40.50.12780">
    <property type="entry name" value="N-terminal domain of ligase-like"/>
    <property type="match status" value="1"/>
</dbReference>
<proteinExistence type="predicted"/>
<dbReference type="Gene3D" id="3.30.300.30">
    <property type="match status" value="1"/>
</dbReference>
<sequence length="477" mass="51293">MDNEPGNEPDIEPLADELARALAAQPADAVWARAGTEATWHRLRTEVAALARDFAARGIGPGSAVAVRMTPGFSYLWTVIALWTRGAQVILIDPRSTRAEVDRMLALCAPGHLIHSGDAGAVRVEFRDTCESRIEARPEGRAASTAHALIQFTSGSTGHPKAIGRTAASLLAELDRFAALPEMPQAGERVLLGNSLTHSFGLLGGVLHALRAGATLLFAPDARPRTFLTTLAEQRAHVVFGVPFHFELLTRVSDPVALPELRLAVSGGEALRVEVYERFADRYGIRIGQAYGMTETGIAAVDLAGTHRPPVVGLPAPGMALEVRAGELYIRTDASPYAYEQGGAPERYADGWLRTHDRCRIDANGVLSLHGRTDALVVVGGLKVDLREVELTLTAHPDVSEVVVLFENAIEAFVGVKDGTTARDLQDWCRERLSLYKVPRRFEVAPAIPRTSNGKLLRDRDALLARMGAAVPSGATA</sequence>
<name>A0A5J6GA38_STRKN</name>
<evidence type="ECO:0000259" key="2">
    <source>
        <dbReference type="Pfam" id="PF13193"/>
    </source>
</evidence>
<dbReference type="EMBL" id="CP023699">
    <property type="protein sequence ID" value="QEU90691.1"/>
    <property type="molecule type" value="Genomic_DNA"/>
</dbReference>
<dbReference type="Pfam" id="PF00501">
    <property type="entry name" value="AMP-binding"/>
    <property type="match status" value="1"/>
</dbReference>
<dbReference type="InterPro" id="IPR020845">
    <property type="entry name" value="AMP-binding_CS"/>
</dbReference>
<dbReference type="OrthoDB" id="3802565at2"/>
<dbReference type="InterPro" id="IPR025110">
    <property type="entry name" value="AMP-bd_C"/>
</dbReference>
<organism evidence="3 4">
    <name type="scientific">Streptomyces kanamyceticus</name>
    <dbReference type="NCBI Taxonomy" id="1967"/>
    <lineage>
        <taxon>Bacteria</taxon>
        <taxon>Bacillati</taxon>
        <taxon>Actinomycetota</taxon>
        <taxon>Actinomycetes</taxon>
        <taxon>Kitasatosporales</taxon>
        <taxon>Streptomycetaceae</taxon>
        <taxon>Streptomyces</taxon>
    </lineage>
</organism>
<evidence type="ECO:0000313" key="3">
    <source>
        <dbReference type="EMBL" id="QEU90691.1"/>
    </source>
</evidence>
<dbReference type="InterPro" id="IPR045851">
    <property type="entry name" value="AMP-bd_C_sf"/>
</dbReference>
<evidence type="ECO:0000259" key="1">
    <source>
        <dbReference type="Pfam" id="PF00501"/>
    </source>
</evidence>
<gene>
    <name evidence="3" type="ORF">CP970_06985</name>
</gene>
<dbReference type="RefSeq" id="WP_055544215.1">
    <property type="nucleotide sequence ID" value="NZ_CP023699.1"/>
</dbReference>
<keyword evidence="3" id="KW-0436">Ligase</keyword>
<dbReference type="InterPro" id="IPR000873">
    <property type="entry name" value="AMP-dep_synth/lig_dom"/>
</dbReference>
<protein>
    <submittedName>
        <fullName evidence="3">Long-chain fatty acid--CoA ligase</fullName>
    </submittedName>
</protein>
<dbReference type="InterPro" id="IPR042099">
    <property type="entry name" value="ANL_N_sf"/>
</dbReference>
<accession>A0A5J6GA38</accession>
<keyword evidence="4" id="KW-1185">Reference proteome</keyword>
<dbReference type="PROSITE" id="PS00455">
    <property type="entry name" value="AMP_BINDING"/>
    <property type="match status" value="1"/>
</dbReference>
<dbReference type="GO" id="GO:0016878">
    <property type="term" value="F:acid-thiol ligase activity"/>
    <property type="evidence" value="ECO:0007669"/>
    <property type="project" value="UniProtKB-ARBA"/>
</dbReference>
<evidence type="ECO:0000313" key="4">
    <source>
        <dbReference type="Proteomes" id="UP000325529"/>
    </source>
</evidence>
<dbReference type="PANTHER" id="PTHR43767">
    <property type="entry name" value="LONG-CHAIN-FATTY-ACID--COA LIGASE"/>
    <property type="match status" value="1"/>
</dbReference>
<reference evidence="3 4" key="1">
    <citation type="submission" date="2017-09" db="EMBL/GenBank/DDBJ databases">
        <authorList>
            <person name="Lee N."/>
            <person name="Cho B.-K."/>
        </authorList>
    </citation>
    <scope>NUCLEOTIDE SEQUENCE [LARGE SCALE GENOMIC DNA]</scope>
    <source>
        <strain evidence="3 4">ATCC 12853</strain>
    </source>
</reference>
<dbReference type="KEGG" id="ska:CP970_06985"/>
<feature type="domain" description="AMP-binding enzyme C-terminal" evidence="2">
    <location>
        <begin position="388"/>
        <end position="455"/>
    </location>
</feature>
<dbReference type="InterPro" id="IPR050237">
    <property type="entry name" value="ATP-dep_AMP-bd_enzyme"/>
</dbReference>
<dbReference type="Proteomes" id="UP000325529">
    <property type="component" value="Chromosome"/>
</dbReference>